<reference evidence="1" key="1">
    <citation type="submission" date="2021-03" db="EMBL/GenBank/DDBJ databases">
        <title>Draft genome sequence of rust myrtle Austropuccinia psidii MF-1, a brazilian biotype.</title>
        <authorList>
            <person name="Quecine M.C."/>
            <person name="Pachon D.M.R."/>
            <person name="Bonatelli M.L."/>
            <person name="Correr F.H."/>
            <person name="Franceschini L.M."/>
            <person name="Leite T.F."/>
            <person name="Margarido G.R.A."/>
            <person name="Almeida C.A."/>
            <person name="Ferrarezi J.A."/>
            <person name="Labate C.A."/>
        </authorList>
    </citation>
    <scope>NUCLEOTIDE SEQUENCE</scope>
    <source>
        <strain evidence="1">MF-1</strain>
    </source>
</reference>
<proteinExistence type="predicted"/>
<comment type="caution">
    <text evidence="1">The sequence shown here is derived from an EMBL/GenBank/DDBJ whole genome shotgun (WGS) entry which is preliminary data.</text>
</comment>
<organism evidence="1 2">
    <name type="scientific">Austropuccinia psidii MF-1</name>
    <dbReference type="NCBI Taxonomy" id="1389203"/>
    <lineage>
        <taxon>Eukaryota</taxon>
        <taxon>Fungi</taxon>
        <taxon>Dikarya</taxon>
        <taxon>Basidiomycota</taxon>
        <taxon>Pucciniomycotina</taxon>
        <taxon>Pucciniomycetes</taxon>
        <taxon>Pucciniales</taxon>
        <taxon>Sphaerophragmiaceae</taxon>
        <taxon>Austropuccinia</taxon>
    </lineage>
</organism>
<evidence type="ECO:0000313" key="1">
    <source>
        <dbReference type="EMBL" id="MBW0528373.1"/>
    </source>
</evidence>
<dbReference type="AlphaFoldDB" id="A0A9Q3EZV0"/>
<sequence length="166" mass="18648">MSLGNPPPNTPQTLAPPSFIEFDINNPPTQVQSISPNYSSQLTFLSCEEFSLNHHHIKRIINNALSGAEKHLVSIEINDYLKKGLTFISQKEHGIRDPSNHLSHMGLSPPILDETHQDPPSSLIPPESQLLGSPNDEFSIFTDKFQSKFYEVFKTFTHGHPTQAKY</sequence>
<accession>A0A9Q3EZV0</accession>
<dbReference type="EMBL" id="AVOT02034306">
    <property type="protein sequence ID" value="MBW0528373.1"/>
    <property type="molecule type" value="Genomic_DNA"/>
</dbReference>
<dbReference type="Proteomes" id="UP000765509">
    <property type="component" value="Unassembled WGS sequence"/>
</dbReference>
<gene>
    <name evidence="1" type="ORF">O181_068088</name>
</gene>
<evidence type="ECO:0000313" key="2">
    <source>
        <dbReference type="Proteomes" id="UP000765509"/>
    </source>
</evidence>
<protein>
    <submittedName>
        <fullName evidence="1">Uncharacterized protein</fullName>
    </submittedName>
</protein>
<keyword evidence="2" id="KW-1185">Reference proteome</keyword>
<name>A0A9Q3EZV0_9BASI</name>